<evidence type="ECO:0000256" key="8">
    <source>
        <dbReference type="ARBA" id="ARBA00023326"/>
    </source>
</evidence>
<evidence type="ECO:0000256" key="3">
    <source>
        <dbReference type="ARBA" id="ARBA00012744"/>
    </source>
</evidence>
<keyword evidence="12" id="KW-1185">Reference proteome</keyword>
<evidence type="ECO:0000256" key="6">
    <source>
        <dbReference type="ARBA" id="ARBA00023277"/>
    </source>
</evidence>
<dbReference type="GO" id="GO:0004565">
    <property type="term" value="F:beta-galactosidase activity"/>
    <property type="evidence" value="ECO:0007669"/>
    <property type="project" value="UniProtKB-EC"/>
</dbReference>
<evidence type="ECO:0000256" key="7">
    <source>
        <dbReference type="ARBA" id="ARBA00023295"/>
    </source>
</evidence>
<keyword evidence="6" id="KW-0119">Carbohydrate metabolism</keyword>
<comment type="similarity">
    <text evidence="2 10">Belongs to the glycosyl hydrolase 1 family.</text>
</comment>
<dbReference type="PROSITE" id="PS00653">
    <property type="entry name" value="GLYCOSYL_HYDROL_F1_2"/>
    <property type="match status" value="1"/>
</dbReference>
<dbReference type="InterPro" id="IPR033132">
    <property type="entry name" value="GH_1_N_CS"/>
</dbReference>
<sequence>MTQIPPFKLPADSPMMSDNFLFGVATASFQIEGAADSRLPCIWDTFCATAGKIADGSDGSVACDHVRLWRDDVDLIDNLGVDAYRLSVSWGRVMHADGSVNRDGMSFYIDLLDELNHRGIKPFVTLYHWDLPQYLEDKGGWLNRDTAHAFAHYVRAVAQAFGDRVYAYSTLNEPFCSAFLGYETGIHAPGHQSRAMGRSAAHHLLLGHGLAMAELRQLAPKALAGIVLNFGPAYPQSDCEADTRAAQLAHEYFNLWYLQPLMEGRYPDIMEALASDERPPIEDGDMAIISAPLDYLGINYYTRNVYRAGGDLGFEEVRIEGVPRTAMGWEIVPAALTDLLVSLNRAFTLPPIFITENGAAEDDKLVDGAVHDPMRLEYLQTHLLAVDTAIRDGVDIRGYFAWSLMDNFEWAEGYNKRFGLVYVDYQSQARVLKSSAQAYRGLMTQKRASLTK</sequence>
<protein>
    <recommendedName>
        <fullName evidence="3 10">Beta-glucosidase</fullName>
        <ecNumber evidence="3 10">3.2.1.21</ecNumber>
    </recommendedName>
</protein>
<evidence type="ECO:0000256" key="5">
    <source>
        <dbReference type="ARBA" id="ARBA00023001"/>
    </source>
</evidence>
<feature type="active site" description="Nucleophile" evidence="9">
    <location>
        <position position="356"/>
    </location>
</feature>
<dbReference type="InterPro" id="IPR017736">
    <property type="entry name" value="Glyco_hydro_1_beta-glucosidase"/>
</dbReference>
<dbReference type="EC" id="3.2.1.21" evidence="3 10"/>
<evidence type="ECO:0000313" key="11">
    <source>
        <dbReference type="EMBL" id="QSX38385.1"/>
    </source>
</evidence>
<evidence type="ECO:0000256" key="9">
    <source>
        <dbReference type="PROSITE-ProRule" id="PRU10055"/>
    </source>
</evidence>
<dbReference type="EMBL" id="CP071502">
    <property type="protein sequence ID" value="QSX38385.1"/>
    <property type="molecule type" value="Genomic_DNA"/>
</dbReference>
<keyword evidence="5" id="KW-0136">Cellulose degradation</keyword>
<evidence type="ECO:0000256" key="10">
    <source>
        <dbReference type="RuleBase" id="RU361175"/>
    </source>
</evidence>
<dbReference type="Proteomes" id="UP000663207">
    <property type="component" value="Chromosome"/>
</dbReference>
<dbReference type="PANTHER" id="PTHR10353:SF36">
    <property type="entry name" value="LP05116P"/>
    <property type="match status" value="1"/>
</dbReference>
<dbReference type="InterPro" id="IPR018120">
    <property type="entry name" value="Glyco_hydro_1_AS"/>
</dbReference>
<dbReference type="SUPFAM" id="SSF51445">
    <property type="entry name" value="(Trans)glycosidases"/>
    <property type="match status" value="1"/>
</dbReference>
<comment type="catalytic activity">
    <reaction evidence="1 10">
        <text>Hydrolysis of terminal, non-reducing beta-D-glucosyl residues with release of beta-D-glucose.</text>
        <dbReference type="EC" id="3.2.1.21"/>
    </reaction>
</comment>
<keyword evidence="7 10" id="KW-0326">Glycosidase</keyword>
<reference evidence="11 12" key="1">
    <citation type="submission" date="2021-03" db="EMBL/GenBank/DDBJ databases">
        <title>Novel species identification of genus Shewanella.</title>
        <authorList>
            <person name="Liu G."/>
            <person name="Zhang Q."/>
        </authorList>
    </citation>
    <scope>NUCLEOTIDE SEQUENCE [LARGE SCALE GENOMIC DNA]</scope>
    <source>
        <strain evidence="11 12">FJAT-52962</strain>
    </source>
</reference>
<evidence type="ECO:0000256" key="4">
    <source>
        <dbReference type="ARBA" id="ARBA00022801"/>
    </source>
</evidence>
<organism evidence="11 12">
    <name type="scientific">Shewanella sedimentimangrovi</name>
    <dbReference type="NCBI Taxonomy" id="2814293"/>
    <lineage>
        <taxon>Bacteria</taxon>
        <taxon>Pseudomonadati</taxon>
        <taxon>Pseudomonadota</taxon>
        <taxon>Gammaproteobacteria</taxon>
        <taxon>Alteromonadales</taxon>
        <taxon>Shewanellaceae</taxon>
        <taxon>Shewanella</taxon>
    </lineage>
</organism>
<dbReference type="PROSITE" id="PS00572">
    <property type="entry name" value="GLYCOSYL_HYDROL_F1_1"/>
    <property type="match status" value="1"/>
</dbReference>
<dbReference type="InterPro" id="IPR001360">
    <property type="entry name" value="Glyco_hydro_1"/>
</dbReference>
<dbReference type="Pfam" id="PF00232">
    <property type="entry name" value="Glyco_hydro_1"/>
    <property type="match status" value="1"/>
</dbReference>
<dbReference type="Gene3D" id="3.20.20.80">
    <property type="entry name" value="Glycosidases"/>
    <property type="match status" value="1"/>
</dbReference>
<accession>A0ABX7R5M5</accession>
<evidence type="ECO:0000313" key="12">
    <source>
        <dbReference type="Proteomes" id="UP000663207"/>
    </source>
</evidence>
<proteinExistence type="inferred from homology"/>
<name>A0ABX7R5M5_9GAMM</name>
<dbReference type="RefSeq" id="WP_207381470.1">
    <property type="nucleotide sequence ID" value="NZ_CP071502.1"/>
</dbReference>
<dbReference type="InterPro" id="IPR017853">
    <property type="entry name" value="GH"/>
</dbReference>
<dbReference type="PANTHER" id="PTHR10353">
    <property type="entry name" value="GLYCOSYL HYDROLASE"/>
    <property type="match status" value="1"/>
</dbReference>
<evidence type="ECO:0000256" key="2">
    <source>
        <dbReference type="ARBA" id="ARBA00010838"/>
    </source>
</evidence>
<keyword evidence="8" id="KW-0624">Polysaccharide degradation</keyword>
<evidence type="ECO:0000256" key="1">
    <source>
        <dbReference type="ARBA" id="ARBA00000448"/>
    </source>
</evidence>
<gene>
    <name evidence="11" type="ORF">JYB85_06055</name>
</gene>
<dbReference type="NCBIfam" id="TIGR03356">
    <property type="entry name" value="BGL"/>
    <property type="match status" value="1"/>
</dbReference>
<dbReference type="PRINTS" id="PR00131">
    <property type="entry name" value="GLHYDRLASE1"/>
</dbReference>
<keyword evidence="4 10" id="KW-0378">Hydrolase</keyword>